<dbReference type="AlphaFoldDB" id="B4QM64"/>
<dbReference type="EMBL" id="CM000363">
    <property type="protein sequence ID" value="EDX09747.1"/>
    <property type="molecule type" value="Genomic_DNA"/>
</dbReference>
<accession>B4QM64</accession>
<dbReference type="Proteomes" id="UP000000304">
    <property type="component" value="Chromosome 3L"/>
</dbReference>
<gene>
    <name evidence="1" type="primary">Dsim\GD12968</name>
    <name evidence="1" type="ORF">Dsim_GD12968</name>
</gene>
<sequence>MTRISRELNGFGHSEELEFVAKRGVTKIQSLEQHKMLEPELAKQPDQELLMEPR</sequence>
<dbReference type="HOGENOM" id="CLU_3052591_0_0_1"/>
<name>B4QM64_DROSI</name>
<reference evidence="1 2" key="1">
    <citation type="journal article" date="2007" name="Nature">
        <title>Evolution of genes and genomes on the Drosophila phylogeny.</title>
        <authorList>
            <consortium name="Drosophila 12 Genomes Consortium"/>
            <person name="Clark A.G."/>
            <person name="Eisen M.B."/>
            <person name="Smith D.R."/>
            <person name="Bergman C.M."/>
            <person name="Oliver B."/>
            <person name="Markow T.A."/>
            <person name="Kaufman T.C."/>
            <person name="Kellis M."/>
            <person name="Gelbart W."/>
            <person name="Iyer V.N."/>
            <person name="Pollard D.A."/>
            <person name="Sackton T.B."/>
            <person name="Larracuente A.M."/>
            <person name="Singh N.D."/>
            <person name="Abad J.P."/>
            <person name="Abt D.N."/>
            <person name="Adryan B."/>
            <person name="Aguade M."/>
            <person name="Akashi H."/>
            <person name="Anderson W.W."/>
            <person name="Aquadro C.F."/>
            <person name="Ardell D.H."/>
            <person name="Arguello R."/>
            <person name="Artieri C.G."/>
            <person name="Barbash D.A."/>
            <person name="Barker D."/>
            <person name="Barsanti P."/>
            <person name="Batterham P."/>
            <person name="Batzoglou S."/>
            <person name="Begun D."/>
            <person name="Bhutkar A."/>
            <person name="Blanco E."/>
            <person name="Bosak S.A."/>
            <person name="Bradley R.K."/>
            <person name="Brand A.D."/>
            <person name="Brent M.R."/>
            <person name="Brooks A.N."/>
            <person name="Brown R.H."/>
            <person name="Butlin R.K."/>
            <person name="Caggese C."/>
            <person name="Calvi B.R."/>
            <person name="Bernardo de Carvalho A."/>
            <person name="Caspi A."/>
            <person name="Castrezana S."/>
            <person name="Celniker S.E."/>
            <person name="Chang J.L."/>
            <person name="Chapple C."/>
            <person name="Chatterji S."/>
            <person name="Chinwalla A."/>
            <person name="Civetta A."/>
            <person name="Clifton S.W."/>
            <person name="Comeron J.M."/>
            <person name="Costello J.C."/>
            <person name="Coyne J.A."/>
            <person name="Daub J."/>
            <person name="David R.G."/>
            <person name="Delcher A.L."/>
            <person name="Delehaunty K."/>
            <person name="Do C.B."/>
            <person name="Ebling H."/>
            <person name="Edwards K."/>
            <person name="Eickbush T."/>
            <person name="Evans J.D."/>
            <person name="Filipski A."/>
            <person name="Findeiss S."/>
            <person name="Freyhult E."/>
            <person name="Fulton L."/>
            <person name="Fulton R."/>
            <person name="Garcia A.C."/>
            <person name="Gardiner A."/>
            <person name="Garfield D.A."/>
            <person name="Garvin B.E."/>
            <person name="Gibson G."/>
            <person name="Gilbert D."/>
            <person name="Gnerre S."/>
            <person name="Godfrey J."/>
            <person name="Good R."/>
            <person name="Gotea V."/>
            <person name="Gravely B."/>
            <person name="Greenberg A.J."/>
            <person name="Griffiths-Jones S."/>
            <person name="Gross S."/>
            <person name="Guigo R."/>
            <person name="Gustafson E.A."/>
            <person name="Haerty W."/>
            <person name="Hahn M.W."/>
            <person name="Halligan D.L."/>
            <person name="Halpern A.L."/>
            <person name="Halter G.M."/>
            <person name="Han M.V."/>
            <person name="Heger A."/>
            <person name="Hillier L."/>
            <person name="Hinrichs A.S."/>
            <person name="Holmes I."/>
            <person name="Hoskins R.A."/>
            <person name="Hubisz M.J."/>
            <person name="Hultmark D."/>
            <person name="Huntley M.A."/>
            <person name="Jaffe D.B."/>
            <person name="Jagadeeshan S."/>
            <person name="Jeck W.R."/>
            <person name="Johnson J."/>
            <person name="Jones C.D."/>
            <person name="Jordan W.C."/>
            <person name="Karpen G.H."/>
            <person name="Kataoka E."/>
            <person name="Keightley P.D."/>
            <person name="Kheradpour P."/>
            <person name="Kirkness E.F."/>
            <person name="Koerich L.B."/>
            <person name="Kristiansen K."/>
            <person name="Kudrna D."/>
            <person name="Kulathinal R.J."/>
            <person name="Kumar S."/>
            <person name="Kwok R."/>
            <person name="Lander E."/>
            <person name="Langley C.H."/>
            <person name="Lapoint R."/>
            <person name="Lazzaro B.P."/>
            <person name="Lee S.J."/>
            <person name="Levesque L."/>
            <person name="Li R."/>
            <person name="Lin C.F."/>
            <person name="Lin M.F."/>
            <person name="Lindblad-Toh K."/>
            <person name="Llopart A."/>
            <person name="Long M."/>
            <person name="Low L."/>
            <person name="Lozovsky E."/>
            <person name="Lu J."/>
            <person name="Luo M."/>
            <person name="Machado C.A."/>
            <person name="Makalowski W."/>
            <person name="Marzo M."/>
            <person name="Matsuda M."/>
            <person name="Matzkin L."/>
            <person name="McAllister B."/>
            <person name="McBride C.S."/>
            <person name="McKernan B."/>
            <person name="McKernan K."/>
            <person name="Mendez-Lago M."/>
            <person name="Minx P."/>
            <person name="Mollenhauer M.U."/>
            <person name="Montooth K."/>
            <person name="Mount S.M."/>
            <person name="Mu X."/>
            <person name="Myers E."/>
            <person name="Negre B."/>
            <person name="Newfeld S."/>
            <person name="Nielsen R."/>
            <person name="Noor M.A."/>
            <person name="O'Grady P."/>
            <person name="Pachter L."/>
            <person name="Papaceit M."/>
            <person name="Parisi M.J."/>
            <person name="Parisi M."/>
            <person name="Parts L."/>
            <person name="Pedersen J.S."/>
            <person name="Pesole G."/>
            <person name="Phillippy A.M."/>
            <person name="Ponting C.P."/>
            <person name="Pop M."/>
            <person name="Porcelli D."/>
            <person name="Powell J.R."/>
            <person name="Prohaska S."/>
            <person name="Pruitt K."/>
            <person name="Puig M."/>
            <person name="Quesneville H."/>
            <person name="Ram K.R."/>
            <person name="Rand D."/>
            <person name="Rasmussen M.D."/>
            <person name="Reed L.K."/>
            <person name="Reenan R."/>
            <person name="Reily A."/>
            <person name="Remington K.A."/>
            <person name="Rieger T.T."/>
            <person name="Ritchie M.G."/>
            <person name="Robin C."/>
            <person name="Rogers Y.H."/>
            <person name="Rohde C."/>
            <person name="Rozas J."/>
            <person name="Rubenfield M.J."/>
            <person name="Ruiz A."/>
            <person name="Russo S."/>
            <person name="Salzberg S.L."/>
            <person name="Sanchez-Gracia A."/>
            <person name="Saranga D.J."/>
            <person name="Sato H."/>
            <person name="Schaeffer S.W."/>
            <person name="Schatz M.C."/>
            <person name="Schlenke T."/>
            <person name="Schwartz R."/>
            <person name="Segarra C."/>
            <person name="Singh R.S."/>
            <person name="Sirot L."/>
            <person name="Sirota M."/>
            <person name="Sisneros N.B."/>
            <person name="Smith C.D."/>
            <person name="Smith T.F."/>
            <person name="Spieth J."/>
            <person name="Stage D.E."/>
            <person name="Stark A."/>
            <person name="Stephan W."/>
            <person name="Strausberg R.L."/>
            <person name="Strempel S."/>
            <person name="Sturgill D."/>
            <person name="Sutton G."/>
            <person name="Sutton G.G."/>
            <person name="Tao W."/>
            <person name="Teichmann S."/>
            <person name="Tobari Y.N."/>
            <person name="Tomimura Y."/>
            <person name="Tsolas J.M."/>
            <person name="Valente V.L."/>
            <person name="Venter E."/>
            <person name="Venter J.C."/>
            <person name="Vicario S."/>
            <person name="Vieira F.G."/>
            <person name="Vilella A.J."/>
            <person name="Villasante A."/>
            <person name="Walenz B."/>
            <person name="Wang J."/>
            <person name="Wasserman M."/>
            <person name="Watts T."/>
            <person name="Wilson D."/>
            <person name="Wilson R.K."/>
            <person name="Wing R.A."/>
            <person name="Wolfner M.F."/>
            <person name="Wong A."/>
            <person name="Wong G.K."/>
            <person name="Wu C.I."/>
            <person name="Wu G."/>
            <person name="Yamamoto D."/>
            <person name="Yang H.P."/>
            <person name="Yang S.P."/>
            <person name="Yorke J.A."/>
            <person name="Yoshida K."/>
            <person name="Zdobnov E."/>
            <person name="Zhang P."/>
            <person name="Zhang Y."/>
            <person name="Zimin A.V."/>
            <person name="Baldwin J."/>
            <person name="Abdouelleil A."/>
            <person name="Abdulkadir J."/>
            <person name="Abebe A."/>
            <person name="Abera B."/>
            <person name="Abreu J."/>
            <person name="Acer S.C."/>
            <person name="Aftuck L."/>
            <person name="Alexander A."/>
            <person name="An P."/>
            <person name="Anderson E."/>
            <person name="Anderson S."/>
            <person name="Arachi H."/>
            <person name="Azer M."/>
            <person name="Bachantsang P."/>
            <person name="Barry A."/>
            <person name="Bayul T."/>
            <person name="Berlin A."/>
            <person name="Bessette D."/>
            <person name="Bloom T."/>
            <person name="Blye J."/>
            <person name="Boguslavskiy L."/>
            <person name="Bonnet C."/>
            <person name="Boukhgalter B."/>
            <person name="Bourzgui I."/>
            <person name="Brown A."/>
            <person name="Cahill P."/>
            <person name="Channer S."/>
            <person name="Cheshatsang Y."/>
            <person name="Chuda L."/>
            <person name="Citroen M."/>
            <person name="Collymore A."/>
            <person name="Cooke P."/>
            <person name="Costello M."/>
            <person name="D'Aco K."/>
            <person name="Daza R."/>
            <person name="De Haan G."/>
            <person name="DeGray S."/>
            <person name="DeMaso C."/>
            <person name="Dhargay N."/>
            <person name="Dooley K."/>
            <person name="Dooley E."/>
            <person name="Doricent M."/>
            <person name="Dorje P."/>
            <person name="Dorjee K."/>
            <person name="Dupes A."/>
            <person name="Elong R."/>
            <person name="Falk J."/>
            <person name="Farina A."/>
            <person name="Faro S."/>
            <person name="Ferguson D."/>
            <person name="Fisher S."/>
            <person name="Foley C.D."/>
            <person name="Franke A."/>
            <person name="Friedrich D."/>
            <person name="Gadbois L."/>
            <person name="Gearin G."/>
            <person name="Gearin C.R."/>
            <person name="Giannoukos G."/>
            <person name="Goode T."/>
            <person name="Graham J."/>
            <person name="Grandbois E."/>
            <person name="Grewal S."/>
            <person name="Gyaltsen K."/>
            <person name="Hafez N."/>
            <person name="Hagos B."/>
            <person name="Hall J."/>
            <person name="Henson C."/>
            <person name="Hollinger A."/>
            <person name="Honan T."/>
            <person name="Huard M.D."/>
            <person name="Hughes L."/>
            <person name="Hurhula B."/>
            <person name="Husby M.E."/>
            <person name="Kamat A."/>
            <person name="Kanga B."/>
            <person name="Kashin S."/>
            <person name="Khazanovich D."/>
            <person name="Kisner P."/>
            <person name="Lance K."/>
            <person name="Lara M."/>
            <person name="Lee W."/>
            <person name="Lennon N."/>
            <person name="Letendre F."/>
            <person name="LeVine R."/>
            <person name="Lipovsky A."/>
            <person name="Liu X."/>
            <person name="Liu J."/>
            <person name="Liu S."/>
            <person name="Lokyitsang T."/>
            <person name="Lokyitsang Y."/>
            <person name="Lubonja R."/>
            <person name="Lui A."/>
            <person name="MacDonald P."/>
            <person name="Magnisalis V."/>
            <person name="Maru K."/>
            <person name="Matthews C."/>
            <person name="McCusker W."/>
            <person name="McDonough S."/>
            <person name="Mehta T."/>
            <person name="Meldrim J."/>
            <person name="Meneus L."/>
            <person name="Mihai O."/>
            <person name="Mihalev A."/>
            <person name="Mihova T."/>
            <person name="Mittelman R."/>
            <person name="Mlenga V."/>
            <person name="Montmayeur A."/>
            <person name="Mulrain L."/>
            <person name="Navidi A."/>
            <person name="Naylor J."/>
            <person name="Negash T."/>
            <person name="Nguyen T."/>
            <person name="Nguyen N."/>
            <person name="Nicol R."/>
            <person name="Norbu C."/>
            <person name="Norbu N."/>
            <person name="Novod N."/>
            <person name="O'Neill B."/>
            <person name="Osman S."/>
            <person name="Markiewicz E."/>
            <person name="Oyono O.L."/>
            <person name="Patti C."/>
            <person name="Phunkhang P."/>
            <person name="Pierre F."/>
            <person name="Priest M."/>
            <person name="Raghuraman S."/>
            <person name="Rege F."/>
            <person name="Reyes R."/>
            <person name="Rise C."/>
            <person name="Rogov P."/>
            <person name="Ross K."/>
            <person name="Ryan E."/>
            <person name="Settipalli S."/>
            <person name="Shea T."/>
            <person name="Sherpa N."/>
            <person name="Shi L."/>
            <person name="Shih D."/>
            <person name="Sparrow T."/>
            <person name="Spaulding J."/>
            <person name="Stalker J."/>
            <person name="Stange-Thomann N."/>
            <person name="Stavropoulos S."/>
            <person name="Stone C."/>
            <person name="Strader C."/>
            <person name="Tesfaye S."/>
            <person name="Thomson T."/>
            <person name="Thoulutsang Y."/>
            <person name="Thoulutsang D."/>
            <person name="Topham K."/>
            <person name="Topping I."/>
            <person name="Tsamla T."/>
            <person name="Vassiliev H."/>
            <person name="Vo A."/>
            <person name="Wangchuk T."/>
            <person name="Wangdi T."/>
            <person name="Weiand M."/>
            <person name="Wilkinson J."/>
            <person name="Wilson A."/>
            <person name="Yadav S."/>
            <person name="Young G."/>
            <person name="Yu Q."/>
            <person name="Zembek L."/>
            <person name="Zhong D."/>
            <person name="Zimmer A."/>
            <person name="Zwirko Z."/>
            <person name="Jaffe D.B."/>
            <person name="Alvarez P."/>
            <person name="Brockman W."/>
            <person name="Butler J."/>
            <person name="Chin C."/>
            <person name="Gnerre S."/>
            <person name="Grabherr M."/>
            <person name="Kleber M."/>
            <person name="Mauceli E."/>
            <person name="MacCallum I."/>
        </authorList>
    </citation>
    <scope>NUCLEOTIDE SEQUENCE [LARGE SCALE GENOMIC DNA]</scope>
    <source>
        <strain evidence="2">white501</strain>
    </source>
</reference>
<keyword evidence="2" id="KW-1185">Reference proteome</keyword>
<evidence type="ECO:0000313" key="2">
    <source>
        <dbReference type="Proteomes" id="UP000000304"/>
    </source>
</evidence>
<proteinExistence type="predicted"/>
<organism evidence="1 2">
    <name type="scientific">Drosophila simulans</name>
    <name type="common">Fruit fly</name>
    <dbReference type="NCBI Taxonomy" id="7240"/>
    <lineage>
        <taxon>Eukaryota</taxon>
        <taxon>Metazoa</taxon>
        <taxon>Ecdysozoa</taxon>
        <taxon>Arthropoda</taxon>
        <taxon>Hexapoda</taxon>
        <taxon>Insecta</taxon>
        <taxon>Pterygota</taxon>
        <taxon>Neoptera</taxon>
        <taxon>Endopterygota</taxon>
        <taxon>Diptera</taxon>
        <taxon>Brachycera</taxon>
        <taxon>Muscomorpha</taxon>
        <taxon>Ephydroidea</taxon>
        <taxon>Drosophilidae</taxon>
        <taxon>Drosophila</taxon>
        <taxon>Sophophora</taxon>
    </lineage>
</organism>
<evidence type="ECO:0000313" key="1">
    <source>
        <dbReference type="EMBL" id="EDX09747.1"/>
    </source>
</evidence>
<protein>
    <submittedName>
        <fullName evidence="1">GD12968</fullName>
    </submittedName>
</protein>